<dbReference type="SUPFAM" id="SSF48264">
    <property type="entry name" value="Cytochrome P450"/>
    <property type="match status" value="1"/>
</dbReference>
<protein>
    <submittedName>
        <fullName evidence="11">Uncharacterized protein</fullName>
    </submittedName>
</protein>
<dbReference type="Proteomes" id="UP000813462">
    <property type="component" value="Unassembled WGS sequence"/>
</dbReference>
<dbReference type="EMBL" id="JAEACU010000002">
    <property type="protein sequence ID" value="KAH7542490.1"/>
    <property type="molecule type" value="Genomic_DNA"/>
</dbReference>
<dbReference type="GO" id="GO:0016705">
    <property type="term" value="F:oxidoreductase activity, acting on paired donors, with incorporation or reduction of molecular oxygen"/>
    <property type="evidence" value="ECO:0007669"/>
    <property type="project" value="InterPro"/>
</dbReference>
<dbReference type="GO" id="GO:0020037">
    <property type="term" value="F:heme binding"/>
    <property type="evidence" value="ECO:0007669"/>
    <property type="project" value="InterPro"/>
</dbReference>
<dbReference type="InterPro" id="IPR050665">
    <property type="entry name" value="Cytochrome_P450_Monooxygen"/>
</dbReference>
<evidence type="ECO:0000313" key="12">
    <source>
        <dbReference type="Proteomes" id="UP000813462"/>
    </source>
</evidence>
<dbReference type="AlphaFoldDB" id="A0A978VUJ5"/>
<keyword evidence="3" id="KW-0349">Heme</keyword>
<accession>A0A978VUJ5</accession>
<dbReference type="GO" id="GO:0004497">
    <property type="term" value="F:monooxygenase activity"/>
    <property type="evidence" value="ECO:0007669"/>
    <property type="project" value="UniProtKB-KW"/>
</dbReference>
<evidence type="ECO:0000256" key="3">
    <source>
        <dbReference type="ARBA" id="ARBA00022617"/>
    </source>
</evidence>
<reference evidence="11" key="1">
    <citation type="journal article" date="2021" name="Front. Plant Sci.">
        <title>Chromosome-Scale Genome Assembly for Chinese Sour Jujube and Insights Into Its Genome Evolution and Domestication Signature.</title>
        <authorList>
            <person name="Shen L.-Y."/>
            <person name="Luo H."/>
            <person name="Wang X.-L."/>
            <person name="Wang X.-M."/>
            <person name="Qiu X.-J."/>
            <person name="Liu H."/>
            <person name="Zhou S.-S."/>
            <person name="Jia K.-H."/>
            <person name="Nie S."/>
            <person name="Bao Y.-T."/>
            <person name="Zhang R.-G."/>
            <person name="Yun Q.-Z."/>
            <person name="Chai Y.-H."/>
            <person name="Lu J.-Y."/>
            <person name="Li Y."/>
            <person name="Zhao S.-W."/>
            <person name="Mao J.-F."/>
            <person name="Jia S.-G."/>
            <person name="Mao Y.-M."/>
        </authorList>
    </citation>
    <scope>NUCLEOTIDE SEQUENCE</scope>
    <source>
        <strain evidence="11">AT0</strain>
        <tissue evidence="11">Leaf</tissue>
    </source>
</reference>
<organism evidence="11 12">
    <name type="scientific">Ziziphus jujuba var. spinosa</name>
    <dbReference type="NCBI Taxonomy" id="714518"/>
    <lineage>
        <taxon>Eukaryota</taxon>
        <taxon>Viridiplantae</taxon>
        <taxon>Streptophyta</taxon>
        <taxon>Embryophyta</taxon>
        <taxon>Tracheophyta</taxon>
        <taxon>Spermatophyta</taxon>
        <taxon>Magnoliopsida</taxon>
        <taxon>eudicotyledons</taxon>
        <taxon>Gunneridae</taxon>
        <taxon>Pentapetalae</taxon>
        <taxon>rosids</taxon>
        <taxon>fabids</taxon>
        <taxon>Rosales</taxon>
        <taxon>Rhamnaceae</taxon>
        <taxon>Paliureae</taxon>
        <taxon>Ziziphus</taxon>
    </lineage>
</organism>
<keyword evidence="5" id="KW-0479">Metal-binding</keyword>
<comment type="similarity">
    <text evidence="2">Belongs to the cytochrome P450 family.</text>
</comment>
<dbReference type="PRINTS" id="PR00463">
    <property type="entry name" value="EP450I"/>
</dbReference>
<keyword evidence="6" id="KW-1133">Transmembrane helix</keyword>
<evidence type="ECO:0000256" key="9">
    <source>
        <dbReference type="ARBA" id="ARBA00023033"/>
    </source>
</evidence>
<evidence type="ECO:0000256" key="2">
    <source>
        <dbReference type="ARBA" id="ARBA00010617"/>
    </source>
</evidence>
<keyword evidence="4" id="KW-0812">Transmembrane</keyword>
<comment type="subcellular location">
    <subcellularLocation>
        <location evidence="1">Membrane</location>
        <topology evidence="1">Single-pass membrane protein</topology>
    </subcellularLocation>
</comment>
<evidence type="ECO:0000256" key="4">
    <source>
        <dbReference type="ARBA" id="ARBA00022692"/>
    </source>
</evidence>
<keyword evidence="7" id="KW-0560">Oxidoreductase</keyword>
<evidence type="ECO:0000256" key="8">
    <source>
        <dbReference type="ARBA" id="ARBA00023004"/>
    </source>
</evidence>
<keyword evidence="9" id="KW-0503">Monooxygenase</keyword>
<dbReference type="GO" id="GO:0005506">
    <property type="term" value="F:iron ion binding"/>
    <property type="evidence" value="ECO:0007669"/>
    <property type="project" value="InterPro"/>
</dbReference>
<proteinExistence type="inferred from homology"/>
<dbReference type="Gene3D" id="1.10.630.10">
    <property type="entry name" value="Cytochrome P450"/>
    <property type="match status" value="1"/>
</dbReference>
<sequence length="165" mass="18724">MKKEAPYSSSMELLLSPWLLPQYLMRIPSQGAKNANNGPSEEDQFVVENCKNLFLAGFEVPAVAAMWGLMLLASHPKWQARLRFEVQQVLGHGHNIIDANTLSKMKMSAVAISSVIFVSRQALEDVKVGEMRVPKGVNIWIWMLELHRDIELWGLDALKFNPERH</sequence>
<dbReference type="PANTHER" id="PTHR24282">
    <property type="entry name" value="CYTOCHROME P450 FAMILY MEMBER"/>
    <property type="match status" value="1"/>
</dbReference>
<evidence type="ECO:0000256" key="5">
    <source>
        <dbReference type="ARBA" id="ARBA00022723"/>
    </source>
</evidence>
<keyword evidence="10" id="KW-0472">Membrane</keyword>
<name>A0A978VUJ5_ZIZJJ</name>
<evidence type="ECO:0000256" key="10">
    <source>
        <dbReference type="ARBA" id="ARBA00023136"/>
    </source>
</evidence>
<evidence type="ECO:0000256" key="6">
    <source>
        <dbReference type="ARBA" id="ARBA00022989"/>
    </source>
</evidence>
<dbReference type="PANTHER" id="PTHR24282:SF28">
    <property type="entry name" value="CYTOCHROME P450"/>
    <property type="match status" value="1"/>
</dbReference>
<evidence type="ECO:0000313" key="11">
    <source>
        <dbReference type="EMBL" id="KAH7542490.1"/>
    </source>
</evidence>
<gene>
    <name evidence="11" type="ORF">FEM48_Zijuj02G0079500</name>
</gene>
<evidence type="ECO:0000256" key="1">
    <source>
        <dbReference type="ARBA" id="ARBA00004167"/>
    </source>
</evidence>
<evidence type="ECO:0000256" key="7">
    <source>
        <dbReference type="ARBA" id="ARBA00023002"/>
    </source>
</evidence>
<keyword evidence="8" id="KW-0408">Iron</keyword>
<dbReference type="InterPro" id="IPR002401">
    <property type="entry name" value="Cyt_P450_E_grp-I"/>
</dbReference>
<comment type="caution">
    <text evidence="11">The sequence shown here is derived from an EMBL/GenBank/DDBJ whole genome shotgun (WGS) entry which is preliminary data.</text>
</comment>
<dbReference type="InterPro" id="IPR036396">
    <property type="entry name" value="Cyt_P450_sf"/>
</dbReference>
<dbReference type="GO" id="GO:0016020">
    <property type="term" value="C:membrane"/>
    <property type="evidence" value="ECO:0007669"/>
    <property type="project" value="UniProtKB-SubCell"/>
</dbReference>
<dbReference type="InterPro" id="IPR001128">
    <property type="entry name" value="Cyt_P450"/>
</dbReference>
<dbReference type="Pfam" id="PF00067">
    <property type="entry name" value="p450"/>
    <property type="match status" value="1"/>
</dbReference>